<dbReference type="RefSeq" id="XP_025734777.1">
    <property type="nucleotide sequence ID" value="XM_025878992.1"/>
</dbReference>
<dbReference type="InterPro" id="IPR059141">
    <property type="entry name" value="Beta-prop_Nup120_160"/>
</dbReference>
<dbReference type="PANTHER" id="PTHR21286:SF0">
    <property type="entry name" value="NUCLEAR PORE COMPLEX PROTEIN NUP160"/>
    <property type="match status" value="1"/>
</dbReference>
<evidence type="ECO:0000256" key="2">
    <source>
        <dbReference type="ARBA" id="ARBA00022448"/>
    </source>
</evidence>
<comment type="subcellular location">
    <subcellularLocation>
        <location evidence="1">Nucleus</location>
    </subcellularLocation>
</comment>
<reference evidence="6" key="2">
    <citation type="submission" date="2025-08" db="UniProtKB">
        <authorList>
            <consortium name="RefSeq"/>
        </authorList>
    </citation>
    <scope>IDENTIFICATION</scope>
    <source>
        <tissue evidence="6">Blood</tissue>
    </source>
</reference>
<dbReference type="PANTHER" id="PTHR21286">
    <property type="entry name" value="NUCLEAR PORE COMPLEX PROTEIN NUP160"/>
    <property type="match status" value="1"/>
</dbReference>
<dbReference type="InParanoid" id="A0A3Q7PXL7"/>
<feature type="domain" description="Nucleoporin Nup120/160 beta-propeller" evidence="4">
    <location>
        <begin position="85"/>
        <end position="160"/>
    </location>
</feature>
<dbReference type="GO" id="GO:0017056">
    <property type="term" value="F:structural constituent of nuclear pore"/>
    <property type="evidence" value="ECO:0007669"/>
    <property type="project" value="TreeGrafter"/>
</dbReference>
<evidence type="ECO:0000256" key="3">
    <source>
        <dbReference type="ARBA" id="ARBA00023242"/>
    </source>
</evidence>
<evidence type="ECO:0000313" key="5">
    <source>
        <dbReference type="Proteomes" id="UP000286641"/>
    </source>
</evidence>
<gene>
    <name evidence="6" type="primary">LOC112829422</name>
</gene>
<reference key="1">
    <citation type="submission" date="2019-01" db="UniProtKB">
        <authorList>
            <consortium name="RefSeq"/>
        </authorList>
    </citation>
    <scope>IDENTIFICATION</scope>
</reference>
<evidence type="ECO:0000256" key="1">
    <source>
        <dbReference type="ARBA" id="ARBA00004123"/>
    </source>
</evidence>
<dbReference type="Proteomes" id="UP000286641">
    <property type="component" value="Unplaced"/>
</dbReference>
<organism evidence="5 6">
    <name type="scientific">Callorhinus ursinus</name>
    <name type="common">Northern fur seal</name>
    <dbReference type="NCBI Taxonomy" id="34884"/>
    <lineage>
        <taxon>Eukaryota</taxon>
        <taxon>Metazoa</taxon>
        <taxon>Chordata</taxon>
        <taxon>Craniata</taxon>
        <taxon>Vertebrata</taxon>
        <taxon>Euteleostomi</taxon>
        <taxon>Mammalia</taxon>
        <taxon>Eutheria</taxon>
        <taxon>Laurasiatheria</taxon>
        <taxon>Carnivora</taxon>
        <taxon>Caniformia</taxon>
        <taxon>Pinnipedia</taxon>
        <taxon>Otariidae</taxon>
        <taxon>Callorhinus</taxon>
    </lineage>
</organism>
<keyword evidence="5" id="KW-1185">Reference proteome</keyword>
<dbReference type="AlphaFoldDB" id="A0A3Q7PXL7"/>
<sequence length="194" mass="21442">MAARPSSRPVGPCGGGGKMAAAGALERSFVELSGAERERPRHFREFTVCGIGTANALAGAVKYSESAGGFYYMESGKLFSVTRNRFIHWKTSGDTLELVEESLDVNLLNNTVRLKFQNCSLLPGGVHISETQNHVIILILTNQTVHRLLLPHPSRMYRSVSWLRVISFISQITLAVRNLMLEQCPLEIEGKLDL</sequence>
<proteinExistence type="predicted"/>
<name>A0A3Q7PXL7_CALUR</name>
<evidence type="ECO:0000313" key="6">
    <source>
        <dbReference type="RefSeq" id="XP_025734777.1"/>
    </source>
</evidence>
<accession>A0A3Q7PXL7</accession>
<keyword evidence="3" id="KW-0539">Nucleus</keyword>
<evidence type="ECO:0000259" key="4">
    <source>
        <dbReference type="Pfam" id="PF11715"/>
    </source>
</evidence>
<dbReference type="GO" id="GO:0005643">
    <property type="term" value="C:nuclear pore"/>
    <property type="evidence" value="ECO:0007669"/>
    <property type="project" value="TreeGrafter"/>
</dbReference>
<dbReference type="Pfam" id="PF11715">
    <property type="entry name" value="Beta-prop_Nup120_160"/>
    <property type="match status" value="1"/>
</dbReference>
<dbReference type="InterPro" id="IPR021717">
    <property type="entry name" value="Nucleoporin_Nup160"/>
</dbReference>
<protein>
    <submittedName>
        <fullName evidence="6">Nuclear pore complex protein Nup160-like</fullName>
    </submittedName>
</protein>
<keyword evidence="2" id="KW-0813">Transport</keyword>